<accession>A0A4Q2JMM9</accession>
<sequence length="121" mass="13367">MLDSDPYALALKGTAVTQARIDDARAHLLMLRSLLAEVQQSVHRLVPPSTGAWRSAAADGYVRGLDDLRARVVAARDGLVDAESSLVDRIRRMERQLEVQRASLGEMQVPITRSDASWTTR</sequence>
<dbReference type="EMBL" id="SDPO01000002">
    <property type="protein sequence ID" value="RXZ49451.1"/>
    <property type="molecule type" value="Genomic_DNA"/>
</dbReference>
<evidence type="ECO:0000313" key="1">
    <source>
        <dbReference type="EMBL" id="RXZ49451.1"/>
    </source>
</evidence>
<protein>
    <recommendedName>
        <fullName evidence="3">WXG100 family type VII secretion target</fullName>
    </recommendedName>
</protein>
<proteinExistence type="predicted"/>
<name>A0A4Q2JMM9_9MICO</name>
<reference evidence="1 2" key="1">
    <citation type="submission" date="2019-01" db="EMBL/GenBank/DDBJ databases">
        <authorList>
            <person name="Li J."/>
        </authorList>
    </citation>
    <scope>NUCLEOTIDE SEQUENCE [LARGE SCALE GENOMIC DNA]</scope>
    <source>
        <strain evidence="1 2">CCUG 35506</strain>
    </source>
</reference>
<dbReference type="Proteomes" id="UP000292935">
    <property type="component" value="Unassembled WGS sequence"/>
</dbReference>
<organism evidence="1 2">
    <name type="scientific">Agromyces fucosus</name>
    <dbReference type="NCBI Taxonomy" id="41985"/>
    <lineage>
        <taxon>Bacteria</taxon>
        <taxon>Bacillati</taxon>
        <taxon>Actinomycetota</taxon>
        <taxon>Actinomycetes</taxon>
        <taxon>Micrococcales</taxon>
        <taxon>Microbacteriaceae</taxon>
        <taxon>Agromyces</taxon>
    </lineage>
</organism>
<evidence type="ECO:0000313" key="2">
    <source>
        <dbReference type="Proteomes" id="UP000292935"/>
    </source>
</evidence>
<gene>
    <name evidence="1" type="ORF">ESP57_11105</name>
</gene>
<keyword evidence="2" id="KW-1185">Reference proteome</keyword>
<dbReference type="RefSeq" id="WP_115959603.1">
    <property type="nucleotide sequence ID" value="NZ_SDPO01000002.1"/>
</dbReference>
<comment type="caution">
    <text evidence="1">The sequence shown here is derived from an EMBL/GenBank/DDBJ whole genome shotgun (WGS) entry which is preliminary data.</text>
</comment>
<evidence type="ECO:0008006" key="3">
    <source>
        <dbReference type="Google" id="ProtNLM"/>
    </source>
</evidence>
<dbReference type="AlphaFoldDB" id="A0A4Q2JMM9"/>
<dbReference type="OrthoDB" id="5007890at2"/>